<reference evidence="2 3" key="1">
    <citation type="submission" date="2018-10" db="EMBL/GenBank/DDBJ databases">
        <authorList>
            <person name="Zhang X."/>
        </authorList>
    </citation>
    <scope>NUCLEOTIDE SEQUENCE [LARGE SCALE GENOMIC DNA]</scope>
    <source>
        <strain evidence="2 3">SK-G1</strain>
    </source>
</reference>
<dbReference type="SMART" id="SM00471">
    <property type="entry name" value="HDc"/>
    <property type="match status" value="1"/>
</dbReference>
<dbReference type="AlphaFoldDB" id="A0A3G2R1Z1"/>
<dbReference type="EMBL" id="CP033169">
    <property type="protein sequence ID" value="AYO29359.1"/>
    <property type="molecule type" value="Genomic_DNA"/>
</dbReference>
<dbReference type="RefSeq" id="WP_122013842.1">
    <property type="nucleotide sequence ID" value="NZ_CP033169.1"/>
</dbReference>
<evidence type="ECO:0000313" key="2">
    <source>
        <dbReference type="EMBL" id="AYO29359.1"/>
    </source>
</evidence>
<dbReference type="KEGG" id="bacg:D2962_00945"/>
<organism evidence="2 3">
    <name type="scientific">Biomaibacter acetigenes</name>
    <dbReference type="NCBI Taxonomy" id="2316383"/>
    <lineage>
        <taxon>Bacteria</taxon>
        <taxon>Bacillati</taxon>
        <taxon>Bacillota</taxon>
        <taxon>Clostridia</taxon>
        <taxon>Thermosediminibacterales</taxon>
        <taxon>Tepidanaerobacteraceae</taxon>
        <taxon>Biomaibacter</taxon>
    </lineage>
</organism>
<dbReference type="CDD" id="cd00077">
    <property type="entry name" value="HDc"/>
    <property type="match status" value="1"/>
</dbReference>
<protein>
    <submittedName>
        <fullName evidence="2">HD-GYP domain-containing protein</fullName>
    </submittedName>
</protein>
<keyword evidence="3" id="KW-1185">Reference proteome</keyword>
<evidence type="ECO:0000259" key="1">
    <source>
        <dbReference type="PROSITE" id="PS51832"/>
    </source>
</evidence>
<sequence>MEKSKDDFFSEMVAALSLMMDFSENRKLYHAWRVAILSEKLSQKILPEYRTEIFYAVDILLRENFTSSGNIKKKLSLRRGKEFSDKIYEAMEATLDEDDFFDDITSEKSIFQIVLKTMKNLPSANMAPCESEMDETIKVFAEVIDAKHNYTAGHSERVAIYTYILAKALGIPEKQARKLKVAGYLHDAGKVAIPRAILDKPGRLTLDEFKLIKRHPVYTMEIMSMINCLKDLVIIAGSHHERYDGMGYPGRMLRNYIPLGGRIMAVADAYDAMTSERPYQHKRNPIEAKDILIKYSGSQFDPEIVKVAVKVLP</sequence>
<feature type="domain" description="HD-GYP" evidence="1">
    <location>
        <begin position="129"/>
        <end position="313"/>
    </location>
</feature>
<dbReference type="InterPro" id="IPR037522">
    <property type="entry name" value="HD_GYP_dom"/>
</dbReference>
<dbReference type="SUPFAM" id="SSF109604">
    <property type="entry name" value="HD-domain/PDEase-like"/>
    <property type="match status" value="1"/>
</dbReference>
<dbReference type="Gene3D" id="1.10.3210.10">
    <property type="entry name" value="Hypothetical protein af1432"/>
    <property type="match status" value="1"/>
</dbReference>
<name>A0A3G2R1Z1_9FIRM</name>
<dbReference type="PROSITE" id="PS51832">
    <property type="entry name" value="HD_GYP"/>
    <property type="match status" value="1"/>
</dbReference>
<dbReference type="PANTHER" id="PTHR43155">
    <property type="entry name" value="CYCLIC DI-GMP PHOSPHODIESTERASE PA4108-RELATED"/>
    <property type="match status" value="1"/>
</dbReference>
<dbReference type="InterPro" id="IPR003607">
    <property type="entry name" value="HD/PDEase_dom"/>
</dbReference>
<accession>A0A3G2R1Z1</accession>
<proteinExistence type="predicted"/>
<dbReference type="Proteomes" id="UP000280960">
    <property type="component" value="Chromosome"/>
</dbReference>
<gene>
    <name evidence="2" type="ORF">D2962_00945</name>
</gene>
<dbReference type="Pfam" id="PF13487">
    <property type="entry name" value="HD_5"/>
    <property type="match status" value="1"/>
</dbReference>
<evidence type="ECO:0000313" key="3">
    <source>
        <dbReference type="Proteomes" id="UP000280960"/>
    </source>
</evidence>